<dbReference type="GO" id="GO:0003677">
    <property type="term" value="F:DNA binding"/>
    <property type="evidence" value="ECO:0007669"/>
    <property type="project" value="InterPro"/>
</dbReference>
<reference evidence="7 8" key="1">
    <citation type="journal article" date="2015" name="Genome Biol. Evol.">
        <title>Comparative Genomics of a Bacterivorous Green Alga Reveals Evolutionary Causalities and Consequences of Phago-Mixotrophic Mode of Nutrition.</title>
        <authorList>
            <person name="Burns J.A."/>
            <person name="Paasch A."/>
            <person name="Narechania A."/>
            <person name="Kim E."/>
        </authorList>
    </citation>
    <scope>NUCLEOTIDE SEQUENCE [LARGE SCALE GENOMIC DNA]</scope>
    <source>
        <strain evidence="7 8">PLY_AMNH</strain>
    </source>
</reference>
<dbReference type="EMBL" id="LGRX02019995">
    <property type="protein sequence ID" value="KAK3257892.1"/>
    <property type="molecule type" value="Genomic_DNA"/>
</dbReference>
<dbReference type="PROSITE" id="PS50808">
    <property type="entry name" value="ZF_BED"/>
    <property type="match status" value="1"/>
</dbReference>
<feature type="compositionally biased region" description="Gly residues" evidence="5">
    <location>
        <begin position="382"/>
        <end position="392"/>
    </location>
</feature>
<feature type="region of interest" description="Disordered" evidence="5">
    <location>
        <begin position="370"/>
        <end position="392"/>
    </location>
</feature>
<comment type="caution">
    <text evidence="7">The sequence shown here is derived from an EMBL/GenBank/DDBJ whole genome shotgun (WGS) entry which is preliminary data.</text>
</comment>
<protein>
    <recommendedName>
        <fullName evidence="6">BED-type domain-containing protein</fullName>
    </recommendedName>
</protein>
<accession>A0AAE0FDV4</accession>
<feature type="region of interest" description="Disordered" evidence="5">
    <location>
        <begin position="56"/>
        <end position="107"/>
    </location>
</feature>
<evidence type="ECO:0000256" key="2">
    <source>
        <dbReference type="ARBA" id="ARBA00022771"/>
    </source>
</evidence>
<dbReference type="InterPro" id="IPR036236">
    <property type="entry name" value="Znf_C2H2_sf"/>
</dbReference>
<dbReference type="AlphaFoldDB" id="A0AAE0FDV4"/>
<dbReference type="SUPFAM" id="SSF57667">
    <property type="entry name" value="beta-beta-alpha zinc fingers"/>
    <property type="match status" value="1"/>
</dbReference>
<dbReference type="Pfam" id="PF00385">
    <property type="entry name" value="Chromo"/>
    <property type="match status" value="1"/>
</dbReference>
<dbReference type="SMART" id="SM00614">
    <property type="entry name" value="ZnF_BED"/>
    <property type="match status" value="1"/>
</dbReference>
<proteinExistence type="predicted"/>
<evidence type="ECO:0000256" key="3">
    <source>
        <dbReference type="ARBA" id="ARBA00022833"/>
    </source>
</evidence>
<dbReference type="InterPro" id="IPR023780">
    <property type="entry name" value="Chromo_domain"/>
</dbReference>
<evidence type="ECO:0000256" key="4">
    <source>
        <dbReference type="PROSITE-ProRule" id="PRU00027"/>
    </source>
</evidence>
<feature type="domain" description="BED-type" evidence="6">
    <location>
        <begin position="108"/>
        <end position="167"/>
    </location>
</feature>
<keyword evidence="3" id="KW-0862">Zinc</keyword>
<organism evidence="7 8">
    <name type="scientific">Cymbomonas tetramitiformis</name>
    <dbReference type="NCBI Taxonomy" id="36881"/>
    <lineage>
        <taxon>Eukaryota</taxon>
        <taxon>Viridiplantae</taxon>
        <taxon>Chlorophyta</taxon>
        <taxon>Pyramimonadophyceae</taxon>
        <taxon>Pyramimonadales</taxon>
        <taxon>Pyramimonadaceae</taxon>
        <taxon>Cymbomonas</taxon>
    </lineage>
</organism>
<evidence type="ECO:0000256" key="1">
    <source>
        <dbReference type="ARBA" id="ARBA00022723"/>
    </source>
</evidence>
<sequence length="392" mass="42009">MPRGVGTKRRKTASNDDIVLVAQGKGWEGYGNDADTWEPIEHLAGHAQEIAAFRKAQEEKNAELAKASSAHRKRKSGASRVSTENSEQDACAADDDSGDSWKEGKGGKRKAACWDFYKVKLEPGSTDKVVAVCCKVCGPDSSPTWSGNTSNLRSHLAHIHKDLYCQMVEAEGSESAEVTQSTPKSGTLEAMLPPVSAGKRDVLHKKFALWVVRNKRPLSIGETDSELRDTFDYIFGGSYVPPTYELVTQNILKLSVEGKNKVQSALKGLLAEGILPSIAGDIWSEGGIAIFGILVYWVDNDGVYHQKLLGAIPFSEVRHTGGEIERATKRCAAEMGVGLFVEDSEVSDWGSSDDLPAVLEDNVAEHIHTTTSDSASNIVSGGAEGECGGGGG</sequence>
<evidence type="ECO:0000313" key="7">
    <source>
        <dbReference type="EMBL" id="KAK3257892.1"/>
    </source>
</evidence>
<evidence type="ECO:0000313" key="8">
    <source>
        <dbReference type="Proteomes" id="UP001190700"/>
    </source>
</evidence>
<dbReference type="InterPro" id="IPR003656">
    <property type="entry name" value="Znf_BED"/>
</dbReference>
<dbReference type="GO" id="GO:0008270">
    <property type="term" value="F:zinc ion binding"/>
    <property type="evidence" value="ECO:0007669"/>
    <property type="project" value="UniProtKB-KW"/>
</dbReference>
<evidence type="ECO:0000256" key="5">
    <source>
        <dbReference type="SAM" id="MobiDB-lite"/>
    </source>
</evidence>
<evidence type="ECO:0000259" key="6">
    <source>
        <dbReference type="PROSITE" id="PS50808"/>
    </source>
</evidence>
<name>A0AAE0FDV4_9CHLO</name>
<keyword evidence="8" id="KW-1185">Reference proteome</keyword>
<dbReference type="CDD" id="cd00024">
    <property type="entry name" value="CD_CSD"/>
    <property type="match status" value="1"/>
</dbReference>
<dbReference type="Proteomes" id="UP001190700">
    <property type="component" value="Unassembled WGS sequence"/>
</dbReference>
<feature type="compositionally biased region" description="Polar residues" evidence="5">
    <location>
        <begin position="370"/>
        <end position="379"/>
    </location>
</feature>
<dbReference type="Gene3D" id="2.40.50.40">
    <property type="match status" value="1"/>
</dbReference>
<keyword evidence="2 4" id="KW-0863">Zinc-finger</keyword>
<gene>
    <name evidence="7" type="ORF">CYMTET_33037</name>
</gene>
<keyword evidence="1" id="KW-0479">Metal-binding</keyword>